<feature type="compositionally biased region" description="Basic and acidic residues" evidence="1">
    <location>
        <begin position="160"/>
        <end position="170"/>
    </location>
</feature>
<keyword evidence="3" id="KW-1185">Reference proteome</keyword>
<dbReference type="SUPFAM" id="SSF48452">
    <property type="entry name" value="TPR-like"/>
    <property type="match status" value="1"/>
</dbReference>
<comment type="caution">
    <text evidence="2">The sequence shown here is derived from an EMBL/GenBank/DDBJ whole genome shotgun (WGS) entry which is preliminary data.</text>
</comment>
<proteinExistence type="predicted"/>
<gene>
    <name evidence="2" type="ORF">J2I46_19100</name>
</gene>
<protein>
    <recommendedName>
        <fullName evidence="4">Tetratricopeptide repeat protein</fullName>
    </recommendedName>
</protein>
<evidence type="ECO:0000256" key="1">
    <source>
        <dbReference type="SAM" id="MobiDB-lite"/>
    </source>
</evidence>
<organism evidence="2 3">
    <name type="scientific">Fibrella forsythiae</name>
    <dbReference type="NCBI Taxonomy" id="2817061"/>
    <lineage>
        <taxon>Bacteria</taxon>
        <taxon>Pseudomonadati</taxon>
        <taxon>Bacteroidota</taxon>
        <taxon>Cytophagia</taxon>
        <taxon>Cytophagales</taxon>
        <taxon>Spirosomataceae</taxon>
        <taxon>Fibrella</taxon>
    </lineage>
</organism>
<dbReference type="Proteomes" id="UP000664628">
    <property type="component" value="Unassembled WGS sequence"/>
</dbReference>
<name>A0ABS3JL26_9BACT</name>
<reference evidence="2 3" key="1">
    <citation type="submission" date="2021-03" db="EMBL/GenBank/DDBJ databases">
        <title>Fibrella sp. HMF5405 genome sequencing and assembly.</title>
        <authorList>
            <person name="Kang H."/>
            <person name="Kim H."/>
            <person name="Bae S."/>
            <person name="Joh K."/>
        </authorList>
    </citation>
    <scope>NUCLEOTIDE SEQUENCE [LARGE SCALE GENOMIC DNA]</scope>
    <source>
        <strain evidence="2 3">HMF5405</strain>
    </source>
</reference>
<feature type="compositionally biased region" description="Low complexity" evidence="1">
    <location>
        <begin position="141"/>
        <end position="159"/>
    </location>
</feature>
<dbReference type="Gene3D" id="1.25.40.10">
    <property type="entry name" value="Tetratricopeptide repeat domain"/>
    <property type="match status" value="1"/>
</dbReference>
<dbReference type="EMBL" id="JAFMYW010000006">
    <property type="protein sequence ID" value="MBO0950706.1"/>
    <property type="molecule type" value="Genomic_DNA"/>
</dbReference>
<feature type="region of interest" description="Disordered" evidence="1">
    <location>
        <begin position="134"/>
        <end position="215"/>
    </location>
</feature>
<evidence type="ECO:0000313" key="2">
    <source>
        <dbReference type="EMBL" id="MBO0950706.1"/>
    </source>
</evidence>
<accession>A0ABS3JL26</accession>
<dbReference type="InterPro" id="IPR011990">
    <property type="entry name" value="TPR-like_helical_dom_sf"/>
</dbReference>
<sequence>MLAETQLGLISRRNQVRRQATEAYRAKRYQEALTHYRYLVRSSPSPSLGERINLGHVYFQLGQYASAKRQYEQEGTGATPQLVAVAATQLGLLACLNKDTTTALSQFRSALLNNPDNRVARQNFELLKLRFSGKQPRKKTVQQQPQPTPEPEAAQGQQVEKTEQQQDRLTRSRNTTLSDEQARQVLDALQADDLPYELARRRAAQPKTDKPTGRW</sequence>
<evidence type="ECO:0000313" key="3">
    <source>
        <dbReference type="Proteomes" id="UP000664628"/>
    </source>
</evidence>
<evidence type="ECO:0008006" key="4">
    <source>
        <dbReference type="Google" id="ProtNLM"/>
    </source>
</evidence>